<evidence type="ECO:0008006" key="5">
    <source>
        <dbReference type="Google" id="ProtNLM"/>
    </source>
</evidence>
<evidence type="ECO:0000313" key="4">
    <source>
        <dbReference type="Proteomes" id="UP000027466"/>
    </source>
</evidence>
<dbReference type="EMBL" id="JFHC01000004">
    <property type="protein sequence ID" value="KDR43924.1"/>
    <property type="molecule type" value="Genomic_DNA"/>
</dbReference>
<proteinExistence type="predicted"/>
<accession>A0A069PVS4</accession>
<name>A0A069PVS4_9BURK</name>
<keyword evidence="4" id="KW-1185">Reference proteome</keyword>
<reference evidence="3 4" key="1">
    <citation type="submission" date="2014-03" db="EMBL/GenBank/DDBJ databases">
        <title>Draft Genome Sequences of Four Burkholderia Strains.</title>
        <authorList>
            <person name="Liu X.Y."/>
            <person name="Li C.X."/>
            <person name="Xu J.H."/>
        </authorList>
    </citation>
    <scope>NUCLEOTIDE SEQUENCE [LARGE SCALE GENOMIC DNA]</scope>
    <source>
        <strain evidence="3 4">DSM 50014</strain>
    </source>
</reference>
<dbReference type="RefSeq" id="WP_035926914.1">
    <property type="nucleotide sequence ID" value="NZ_CADFFX010000006.1"/>
</dbReference>
<evidence type="ECO:0000256" key="2">
    <source>
        <dbReference type="SAM" id="SignalP"/>
    </source>
</evidence>
<evidence type="ECO:0000313" key="3">
    <source>
        <dbReference type="EMBL" id="KDR43924.1"/>
    </source>
</evidence>
<dbReference type="Proteomes" id="UP000027466">
    <property type="component" value="Unassembled WGS sequence"/>
</dbReference>
<keyword evidence="2" id="KW-0732">Signal</keyword>
<dbReference type="InterPro" id="IPR025421">
    <property type="entry name" value="DUF4148"/>
</dbReference>
<gene>
    <name evidence="3" type="ORF">BG61_24575</name>
</gene>
<protein>
    <recommendedName>
        <fullName evidence="5">Purine nucleoside phosphorylase</fullName>
    </recommendedName>
</protein>
<feature type="compositionally biased region" description="Polar residues" evidence="1">
    <location>
        <begin position="96"/>
        <end position="106"/>
    </location>
</feature>
<dbReference type="Pfam" id="PF13663">
    <property type="entry name" value="DUF4148"/>
    <property type="match status" value="1"/>
</dbReference>
<feature type="chain" id="PRO_5007372645" description="Purine nucleoside phosphorylase" evidence="2">
    <location>
        <begin position="23"/>
        <end position="106"/>
    </location>
</feature>
<organism evidence="3 4">
    <name type="scientific">Caballeronia glathei</name>
    <dbReference type="NCBI Taxonomy" id="60547"/>
    <lineage>
        <taxon>Bacteria</taxon>
        <taxon>Pseudomonadati</taxon>
        <taxon>Pseudomonadota</taxon>
        <taxon>Betaproteobacteria</taxon>
        <taxon>Burkholderiales</taxon>
        <taxon>Burkholderiaceae</taxon>
        <taxon>Caballeronia</taxon>
    </lineage>
</organism>
<sequence>MKVLLCLTLAVSALASPALSFAQTSDAPLTRAQVRADLVRLEKAGYDPSRGDYWNYPVDIQAAEAKVAAEDAGHANNAVGGVADDGTSRSGPPASPVTTHSIYFGH</sequence>
<feature type="signal peptide" evidence="2">
    <location>
        <begin position="1"/>
        <end position="22"/>
    </location>
</feature>
<evidence type="ECO:0000256" key="1">
    <source>
        <dbReference type="SAM" id="MobiDB-lite"/>
    </source>
</evidence>
<dbReference type="AlphaFoldDB" id="A0A069PVS4"/>
<comment type="caution">
    <text evidence="3">The sequence shown here is derived from an EMBL/GenBank/DDBJ whole genome shotgun (WGS) entry which is preliminary data.</text>
</comment>
<feature type="region of interest" description="Disordered" evidence="1">
    <location>
        <begin position="78"/>
        <end position="106"/>
    </location>
</feature>